<dbReference type="FunFam" id="1.10.10.60:FF:000138">
    <property type="entry name" value="Homeobox protein prophet of Pit-1"/>
    <property type="match status" value="1"/>
</dbReference>
<reference evidence="10 11" key="1">
    <citation type="journal article" date="2019" name="BMC Genomics">
        <title>New insights from Opisthorchis felineus genome: update on genomics of the epidemiologically important liver flukes.</title>
        <authorList>
            <person name="Ershov N.I."/>
            <person name="Mordvinov V.A."/>
            <person name="Prokhortchouk E.B."/>
            <person name="Pakharukova M.Y."/>
            <person name="Gunbin K.V."/>
            <person name="Ustyantsev K."/>
            <person name="Genaev M.A."/>
            <person name="Blinov A.G."/>
            <person name="Mazur A."/>
            <person name="Boulygina E."/>
            <person name="Tsygankova S."/>
            <person name="Khrameeva E."/>
            <person name="Chekanov N."/>
            <person name="Fan G."/>
            <person name="Xiao A."/>
            <person name="Zhang H."/>
            <person name="Xu X."/>
            <person name="Yang H."/>
            <person name="Solovyev V."/>
            <person name="Lee S.M."/>
            <person name="Liu X."/>
            <person name="Afonnikov D.A."/>
            <person name="Skryabin K.G."/>
        </authorList>
    </citation>
    <scope>NUCLEOTIDE SEQUENCE [LARGE SCALE GENOMIC DNA]</scope>
    <source>
        <strain evidence="10">AK-0245</strain>
        <tissue evidence="10">Whole organism</tissue>
    </source>
</reference>
<dbReference type="Pfam" id="PF00046">
    <property type="entry name" value="Homeodomain"/>
    <property type="match status" value="1"/>
</dbReference>
<evidence type="ECO:0000256" key="5">
    <source>
        <dbReference type="ARBA" id="ARBA00023242"/>
    </source>
</evidence>
<keyword evidence="3 6" id="KW-0238">DNA-binding</keyword>
<proteinExistence type="inferred from homology"/>
<evidence type="ECO:0000256" key="3">
    <source>
        <dbReference type="ARBA" id="ARBA00023125"/>
    </source>
</evidence>
<accession>A0A4S2LSL6</accession>
<dbReference type="AlphaFoldDB" id="A0A4S2LSL6"/>
<evidence type="ECO:0000256" key="2">
    <source>
        <dbReference type="ARBA" id="ARBA00005733"/>
    </source>
</evidence>
<dbReference type="GO" id="GO:0000981">
    <property type="term" value="F:DNA-binding transcription factor activity, RNA polymerase II-specific"/>
    <property type="evidence" value="ECO:0007669"/>
    <property type="project" value="InterPro"/>
</dbReference>
<dbReference type="GO" id="GO:0005634">
    <property type="term" value="C:nucleus"/>
    <property type="evidence" value="ECO:0007669"/>
    <property type="project" value="UniProtKB-SubCell"/>
</dbReference>
<evidence type="ECO:0000256" key="4">
    <source>
        <dbReference type="ARBA" id="ARBA00023155"/>
    </source>
</evidence>
<dbReference type="PROSITE" id="PS00027">
    <property type="entry name" value="HOMEOBOX_1"/>
    <property type="match status" value="1"/>
</dbReference>
<evidence type="ECO:0000313" key="11">
    <source>
        <dbReference type="Proteomes" id="UP000308267"/>
    </source>
</evidence>
<evidence type="ECO:0000259" key="9">
    <source>
        <dbReference type="PROSITE" id="PS50071"/>
    </source>
</evidence>
<organism evidence="10 11">
    <name type="scientific">Opisthorchis felineus</name>
    <dbReference type="NCBI Taxonomy" id="147828"/>
    <lineage>
        <taxon>Eukaryota</taxon>
        <taxon>Metazoa</taxon>
        <taxon>Spiralia</taxon>
        <taxon>Lophotrochozoa</taxon>
        <taxon>Platyhelminthes</taxon>
        <taxon>Trematoda</taxon>
        <taxon>Digenea</taxon>
        <taxon>Opisthorchiida</taxon>
        <taxon>Opisthorchiata</taxon>
        <taxon>Opisthorchiidae</taxon>
        <taxon>Opisthorchis</taxon>
    </lineage>
</organism>
<evidence type="ECO:0000256" key="7">
    <source>
        <dbReference type="RuleBase" id="RU000682"/>
    </source>
</evidence>
<gene>
    <name evidence="10" type="ORF">CRM22_005135</name>
</gene>
<dbReference type="InterPro" id="IPR001356">
    <property type="entry name" value="HD"/>
</dbReference>
<dbReference type="SUPFAM" id="SSF46689">
    <property type="entry name" value="Homeodomain-like"/>
    <property type="match status" value="1"/>
</dbReference>
<feature type="region of interest" description="Disordered" evidence="8">
    <location>
        <begin position="947"/>
        <end position="996"/>
    </location>
</feature>
<dbReference type="STRING" id="147828.A0A4S2LSL6"/>
<dbReference type="CDD" id="cd00086">
    <property type="entry name" value="homeodomain"/>
    <property type="match status" value="1"/>
</dbReference>
<feature type="compositionally biased region" description="Polar residues" evidence="8">
    <location>
        <begin position="183"/>
        <end position="195"/>
    </location>
</feature>
<dbReference type="PANTHER" id="PTHR24329:SF520">
    <property type="entry name" value="ALX HOMEOBOX PROTEIN 1-LIKE PROTEIN"/>
    <property type="match status" value="1"/>
</dbReference>
<dbReference type="Gene3D" id="1.10.10.60">
    <property type="entry name" value="Homeodomain-like"/>
    <property type="match status" value="1"/>
</dbReference>
<dbReference type="GO" id="GO:0007399">
    <property type="term" value="P:nervous system development"/>
    <property type="evidence" value="ECO:0007669"/>
    <property type="project" value="UniProtKB-ARBA"/>
</dbReference>
<feature type="region of interest" description="Disordered" evidence="8">
    <location>
        <begin position="183"/>
        <end position="231"/>
    </location>
</feature>
<dbReference type="PANTHER" id="PTHR24329">
    <property type="entry name" value="HOMEOBOX PROTEIN ARISTALESS"/>
    <property type="match status" value="1"/>
</dbReference>
<feature type="compositionally biased region" description="Basic and acidic residues" evidence="8">
    <location>
        <begin position="199"/>
        <end position="218"/>
    </location>
</feature>
<feature type="DNA-binding region" description="Homeobox" evidence="6">
    <location>
        <begin position="381"/>
        <end position="440"/>
    </location>
</feature>
<feature type="compositionally biased region" description="Polar residues" evidence="8">
    <location>
        <begin position="947"/>
        <end position="971"/>
    </location>
</feature>
<dbReference type="GO" id="GO:0000977">
    <property type="term" value="F:RNA polymerase II transcription regulatory region sequence-specific DNA binding"/>
    <property type="evidence" value="ECO:0007669"/>
    <property type="project" value="TreeGrafter"/>
</dbReference>
<evidence type="ECO:0000313" key="10">
    <source>
        <dbReference type="EMBL" id="TGZ66805.1"/>
    </source>
</evidence>
<feature type="compositionally biased region" description="Polar residues" evidence="8">
    <location>
        <begin position="979"/>
        <end position="996"/>
    </location>
</feature>
<comment type="subcellular location">
    <subcellularLocation>
        <location evidence="1 6 7">Nucleus</location>
    </subcellularLocation>
</comment>
<dbReference type="EMBL" id="SJOL01006439">
    <property type="protein sequence ID" value="TGZ66805.1"/>
    <property type="molecule type" value="Genomic_DNA"/>
</dbReference>
<name>A0A4S2LSL6_OPIFE</name>
<evidence type="ECO:0000256" key="8">
    <source>
        <dbReference type="SAM" id="MobiDB-lite"/>
    </source>
</evidence>
<sequence>MLSYSCLLTSGELTNHNSASSHPYSTESLNSQLPHHIVRHDQNGVQHTPIDSGHYLRQSTVEDIQDLGRYNIHTPIDLGAFQRKPTDDLLSDSPKHLSASLEATPEADVAYKVCNSALHGLRAHLPQNESSEWAGRYLPTSELLASATLRAFDRTSLDAEKKRDVSVDPIAKHRQVRATCHSPNISSIRSMSTNSQDEEATKDQLSRKGSERIPRSTEEQTTGLHTSVSGVSSTTDLVKDVERTKLNLEAPIEEFSFEFAQHNLSVAQAASSFVRSLTGFGLKSSGSGFLFPSSTNHPLTLSESTPLILNSMNLSSSLNTLRGHQATTQREMNSSHLHSPRSPCSPASTVLHDEASSVAKMLLGEHTGHYSTTASCPTPARRRHRTTFSQEQLQELESAFQKSHYPDIYCREELARMTKLNEARIQVWFQNRRAKYRKQEKQLAKQQHTSVPHAHGQFSTPFIHHSGQQPPLPSYVHPPGIYGASPPNLPGFLGHSSYNASFPYPHNMPMPTNFLGSPQLVGGSPSLQNLGTSSLMNCYGASHIPQNVRRTGNGIFHTQPYTQVSQQAAQNGLTSADSALLGDLSGREVATLNQDCVHSSNSLSQLPHSTVPFLPELSRGSPLTQRAAAAAAAVAAAGWRYPRPTIRPDDETSRQSLVNLNTMMQSVNSPSFTLNQSDSRTEFNGLWREQENGKQQDNIDSRRSVILSNSVNLAAVAAAAAICQQQTSVRMQDISPPLPVSSPYIVSTSSIPQACTSDSELKHAEYAVNALGLKSNIVLTTSDLNADKLKNEDVCTRKLVKPGCPSSPIVCSLREFHHEDNPTPLPGGQLKSTILPVKTTSSTAGEGLEIKSLTQTNSMIIPHFGPLSPSVRMPHPKPSIYDSAQSPTTAGLIIPRELGTSCQADSESKLFGSDENPRALPILVHADGTSFAASSYTNWSAVPQAHNSPARTRFSQTESFCSNKDNPSFTTRPPREDQIGNNRITQLPTSRLSEHASNQLSRYLMSTHSTSSRSNERMAPEVLRTTPSDVLNPGILGMGGRCPNFLWYTNGSMDTQVEHIKQEDAHTLSVDWYRNDEVLSIPTEEANVGVNSSVLPYQT</sequence>
<feature type="domain" description="Homeobox" evidence="9">
    <location>
        <begin position="379"/>
        <end position="439"/>
    </location>
</feature>
<dbReference type="InterPro" id="IPR017970">
    <property type="entry name" value="Homeobox_CS"/>
</dbReference>
<protein>
    <recommendedName>
        <fullName evidence="9">Homeobox domain-containing protein</fullName>
    </recommendedName>
</protein>
<comment type="similarity">
    <text evidence="2">Belongs to the paired homeobox family.</text>
</comment>
<dbReference type="InterPro" id="IPR050649">
    <property type="entry name" value="Paired_Homeobox_TFs"/>
</dbReference>
<feature type="compositionally biased region" description="Polar residues" evidence="8">
    <location>
        <begin position="219"/>
        <end position="231"/>
    </location>
</feature>
<dbReference type="PROSITE" id="PS50071">
    <property type="entry name" value="HOMEOBOX_2"/>
    <property type="match status" value="1"/>
</dbReference>
<evidence type="ECO:0000256" key="6">
    <source>
        <dbReference type="PROSITE-ProRule" id="PRU00108"/>
    </source>
</evidence>
<dbReference type="OrthoDB" id="6159439at2759"/>
<keyword evidence="5 6" id="KW-0539">Nucleus</keyword>
<keyword evidence="4 6" id="KW-0371">Homeobox</keyword>
<dbReference type="Proteomes" id="UP000308267">
    <property type="component" value="Unassembled WGS sequence"/>
</dbReference>
<keyword evidence="11" id="KW-1185">Reference proteome</keyword>
<comment type="caution">
    <text evidence="10">The sequence shown here is derived from an EMBL/GenBank/DDBJ whole genome shotgun (WGS) entry which is preliminary data.</text>
</comment>
<dbReference type="InterPro" id="IPR009057">
    <property type="entry name" value="Homeodomain-like_sf"/>
</dbReference>
<evidence type="ECO:0000256" key="1">
    <source>
        <dbReference type="ARBA" id="ARBA00004123"/>
    </source>
</evidence>
<dbReference type="SMART" id="SM00389">
    <property type="entry name" value="HOX"/>
    <property type="match status" value="1"/>
</dbReference>